<evidence type="ECO:0000256" key="2">
    <source>
        <dbReference type="ARBA" id="ARBA00022723"/>
    </source>
</evidence>
<evidence type="ECO:0000256" key="4">
    <source>
        <dbReference type="PROSITE-ProRule" id="PRU00433"/>
    </source>
</evidence>
<dbReference type="AlphaFoldDB" id="A0A080M6Z7"/>
<dbReference type="PROSITE" id="PS51007">
    <property type="entry name" value="CYTC"/>
    <property type="match status" value="1"/>
</dbReference>
<dbReference type="GO" id="GO:0009055">
    <property type="term" value="F:electron transfer activity"/>
    <property type="evidence" value="ECO:0007669"/>
    <property type="project" value="InterPro"/>
</dbReference>
<evidence type="ECO:0000256" key="3">
    <source>
        <dbReference type="ARBA" id="ARBA00023004"/>
    </source>
</evidence>
<dbReference type="RefSeq" id="WP_034950178.1">
    <property type="nucleotide sequence ID" value="NZ_JDST02000059.1"/>
</dbReference>
<keyword evidence="9" id="KW-1185">Reference proteome</keyword>
<dbReference type="SUPFAM" id="SSF46626">
    <property type="entry name" value="Cytochrome c"/>
    <property type="match status" value="1"/>
</dbReference>
<keyword evidence="1 4" id="KW-0349">Heme</keyword>
<dbReference type="Pfam" id="PF13442">
    <property type="entry name" value="Cytochrome_CBB3"/>
    <property type="match status" value="1"/>
</dbReference>
<keyword evidence="3 4" id="KW-0408">Iron</keyword>
<evidence type="ECO:0000259" key="6">
    <source>
        <dbReference type="PROSITE" id="PS51007"/>
    </source>
</evidence>
<evidence type="ECO:0000256" key="1">
    <source>
        <dbReference type="ARBA" id="ARBA00022617"/>
    </source>
</evidence>
<dbReference type="GO" id="GO:0020037">
    <property type="term" value="F:heme binding"/>
    <property type="evidence" value="ECO:0007669"/>
    <property type="project" value="InterPro"/>
</dbReference>
<evidence type="ECO:0000313" key="9">
    <source>
        <dbReference type="Proteomes" id="UP000021315"/>
    </source>
</evidence>
<proteinExistence type="predicted"/>
<evidence type="ECO:0000313" key="8">
    <source>
        <dbReference type="EMBL" id="QLH51381.1"/>
    </source>
</evidence>
<reference evidence="8 10" key="2">
    <citation type="journal article" date="2019" name="Microbiome">
        <title>Annotated bacterial chromosomes from frame-shift-corrected long-read metagenomic data.</title>
        <authorList>
            <person name="Arumugam K."/>
            <person name="Bagci C."/>
            <person name="Bessarab I."/>
            <person name="Beier S."/>
            <person name="Buchfink B."/>
            <person name="Gorska A."/>
            <person name="Qiu G."/>
            <person name="Huson D.H."/>
            <person name="Williams R.B.H."/>
        </authorList>
    </citation>
    <scope>NUCLEOTIDE SEQUENCE [LARGE SCALE GENOMIC DNA]</scope>
    <source>
        <strain evidence="8">SSA1</strain>
    </source>
</reference>
<dbReference type="InterPro" id="IPR009056">
    <property type="entry name" value="Cyt_c-like_dom"/>
</dbReference>
<name>A0A080M6Z7_9PROT</name>
<gene>
    <name evidence="7" type="ORF">AW06_002682</name>
    <name evidence="8" type="ORF">HWD57_17395</name>
</gene>
<feature type="region of interest" description="Disordered" evidence="5">
    <location>
        <begin position="92"/>
        <end position="115"/>
    </location>
</feature>
<feature type="domain" description="Cytochrome c" evidence="6">
    <location>
        <begin position="69"/>
        <end position="160"/>
    </location>
</feature>
<evidence type="ECO:0000313" key="7">
    <source>
        <dbReference type="EMBL" id="KFB76260.1"/>
    </source>
</evidence>
<evidence type="ECO:0000256" key="5">
    <source>
        <dbReference type="SAM" id="MobiDB-lite"/>
    </source>
</evidence>
<dbReference type="Gene3D" id="1.10.760.10">
    <property type="entry name" value="Cytochrome c-like domain"/>
    <property type="match status" value="1"/>
</dbReference>
<protein>
    <submittedName>
        <fullName evidence="7">Cytochrome c</fullName>
    </submittedName>
</protein>
<feature type="compositionally biased region" description="Basic residues" evidence="5">
    <location>
        <begin position="204"/>
        <end position="218"/>
    </location>
</feature>
<keyword evidence="2 4" id="KW-0479">Metal-binding</keyword>
<reference evidence="7 9" key="1">
    <citation type="submission" date="2014-02" db="EMBL/GenBank/DDBJ databases">
        <title>Expanding our view of genomic diversity in Candidatus Accumulibacter clades.</title>
        <authorList>
            <person name="Skennerton C.T."/>
            <person name="Barr J.J."/>
            <person name="Slater F.R."/>
            <person name="Bond P.L."/>
            <person name="Tyson G.W."/>
        </authorList>
    </citation>
    <scope>NUCLEOTIDE SEQUENCE [LARGE SCALE GENOMIC DNA]</scope>
    <source>
        <strain evidence="9">SK-02</strain>
    </source>
</reference>
<dbReference type="KEGG" id="acog:HWD57_17395"/>
<accession>A0A7D5SS23</accession>
<dbReference type="InterPro" id="IPR036909">
    <property type="entry name" value="Cyt_c-like_dom_sf"/>
</dbReference>
<dbReference type="STRING" id="1453999.AW06_002682"/>
<feature type="compositionally biased region" description="Low complexity" evidence="5">
    <location>
        <begin position="194"/>
        <end position="203"/>
    </location>
</feature>
<evidence type="ECO:0000313" key="10">
    <source>
        <dbReference type="Proteomes" id="UP000509684"/>
    </source>
</evidence>
<reference evidence="8" key="3">
    <citation type="submission" date="2020-06" db="EMBL/GenBank/DDBJ databases">
        <authorList>
            <person name="Arumugam K."/>
            <person name="Besarab I."/>
            <person name="Haryono M."/>
            <person name="Bagci C."/>
            <person name="Beier S."/>
            <person name="Buchfink B."/>
            <person name="Gorska A."/>
            <person name="Qiu G."/>
            <person name="Huson D.H."/>
            <person name="Williams R.B."/>
        </authorList>
    </citation>
    <scope>NUCLEOTIDE SEQUENCE</scope>
    <source>
        <strain evidence="8">SSA1</strain>
    </source>
</reference>
<dbReference type="EMBL" id="JDST02000059">
    <property type="protein sequence ID" value="KFB76260.1"/>
    <property type="molecule type" value="Genomic_DNA"/>
</dbReference>
<dbReference type="Proteomes" id="UP000021315">
    <property type="component" value="Unassembled WGS sequence"/>
</dbReference>
<dbReference type="EMBL" id="CP058708">
    <property type="protein sequence ID" value="QLH51381.1"/>
    <property type="molecule type" value="Genomic_DNA"/>
</dbReference>
<organism evidence="7 9">
    <name type="scientific">Candidatus Accumulibacter cognatus</name>
    <dbReference type="NCBI Taxonomy" id="2954383"/>
    <lineage>
        <taxon>Bacteria</taxon>
        <taxon>Pseudomonadati</taxon>
        <taxon>Pseudomonadota</taxon>
        <taxon>Betaproteobacteria</taxon>
        <taxon>Candidatus Accumulibacter</taxon>
    </lineage>
</organism>
<accession>A0A080M6Z7</accession>
<sequence>MNRCLLGVVATIASGSVMGALVVVSGLINVAASEPHSPLVHQFLAFARERSIASRIADIQVPQDLAEPERIRRGSGNYEAMCATCHLSPAGTDSELRQGLDPTPPKLAEKPDASIPARNPARDFWIIKHSIKASAMPAWSKGGMEDEAIWDLAAFLQTMPSLTKDEYARLVASSDGHSHGGQANHADEHDERPATAAPANPAKPRQKTAGHDHAHHRH</sequence>
<dbReference type="GO" id="GO:0046872">
    <property type="term" value="F:metal ion binding"/>
    <property type="evidence" value="ECO:0007669"/>
    <property type="project" value="UniProtKB-KW"/>
</dbReference>
<dbReference type="Proteomes" id="UP000509684">
    <property type="component" value="Chromosome"/>
</dbReference>
<feature type="region of interest" description="Disordered" evidence="5">
    <location>
        <begin position="174"/>
        <end position="218"/>
    </location>
</feature>